<feature type="domain" description="CBM6" evidence="3">
    <location>
        <begin position="191"/>
        <end position="323"/>
    </location>
</feature>
<feature type="compositionally biased region" description="Low complexity" evidence="1">
    <location>
        <begin position="26"/>
        <end position="39"/>
    </location>
</feature>
<gene>
    <name evidence="4" type="ORF">ACH429_17225</name>
</gene>
<protein>
    <submittedName>
        <fullName evidence="4">Carbohydrate-binding protein</fullName>
    </submittedName>
</protein>
<feature type="region of interest" description="Disordered" evidence="1">
    <location>
        <begin position="1"/>
        <end position="121"/>
    </location>
</feature>
<feature type="transmembrane region" description="Helical" evidence="2">
    <location>
        <begin position="126"/>
        <end position="146"/>
    </location>
</feature>
<comment type="caution">
    <text evidence="4">The sequence shown here is derived from an EMBL/GenBank/DDBJ whole genome shotgun (WGS) entry which is preliminary data.</text>
</comment>
<name>A0ABW7UTL6_9ACTN</name>
<sequence length="329" mass="34079">MTAGNNGANTPENDDPFAYLYRSEGGTDADASAPAAPSTGGYGYPHQTAQPGVPRTSYHQVSRVGERRYGGQQAPNPYGQQHGNQSQSPNPHYAAPETLPGGAPHQPASHGHGGHGGGRGPNSKGLLIGAIAVVAAVVIGIGVAMLSNGGGGKDEADGPTQSTGGASQESQGPSEAPAEPDKDDAKPFASKKVDAASLRIKGPTTAASDIQGARSETGSYLMMSGPGASATWTVNVPKDGQYTLFVGYSVPGKDAATTLVLNSKVREAPTQLKNYAMAKEGAWDKGWTRSFAYVELNKGTNTIEFYSMTDNQTQYALDQVWLKEGQVKG</sequence>
<dbReference type="Gene3D" id="2.60.120.260">
    <property type="entry name" value="Galactose-binding domain-like"/>
    <property type="match status" value="1"/>
</dbReference>
<dbReference type="InterPro" id="IPR008979">
    <property type="entry name" value="Galactose-bd-like_sf"/>
</dbReference>
<feature type="compositionally biased region" description="Polar residues" evidence="1">
    <location>
        <begin position="1"/>
        <end position="11"/>
    </location>
</feature>
<feature type="region of interest" description="Disordered" evidence="1">
    <location>
        <begin position="151"/>
        <end position="189"/>
    </location>
</feature>
<keyword evidence="2" id="KW-0472">Membrane</keyword>
<evidence type="ECO:0000256" key="1">
    <source>
        <dbReference type="SAM" id="MobiDB-lite"/>
    </source>
</evidence>
<keyword evidence="2" id="KW-1133">Transmembrane helix</keyword>
<dbReference type="SUPFAM" id="SSF49785">
    <property type="entry name" value="Galactose-binding domain-like"/>
    <property type="match status" value="1"/>
</dbReference>
<proteinExistence type="predicted"/>
<feature type="compositionally biased region" description="Polar residues" evidence="1">
    <location>
        <begin position="159"/>
        <end position="173"/>
    </location>
</feature>
<dbReference type="Proteomes" id="UP001611548">
    <property type="component" value="Unassembled WGS sequence"/>
</dbReference>
<evidence type="ECO:0000259" key="3">
    <source>
        <dbReference type="PROSITE" id="PS51175"/>
    </source>
</evidence>
<organism evidence="4 5">
    <name type="scientific">Streptomyces pathocidini</name>
    <dbReference type="NCBI Taxonomy" id="1650571"/>
    <lineage>
        <taxon>Bacteria</taxon>
        <taxon>Bacillati</taxon>
        <taxon>Actinomycetota</taxon>
        <taxon>Actinomycetes</taxon>
        <taxon>Kitasatosporales</taxon>
        <taxon>Streptomycetaceae</taxon>
        <taxon>Streptomyces</taxon>
    </lineage>
</organism>
<dbReference type="RefSeq" id="WP_398718613.1">
    <property type="nucleotide sequence ID" value="NZ_JBIRWE010000006.1"/>
</dbReference>
<feature type="compositionally biased region" description="Basic and acidic residues" evidence="1">
    <location>
        <begin position="179"/>
        <end position="189"/>
    </location>
</feature>
<evidence type="ECO:0000313" key="5">
    <source>
        <dbReference type="Proteomes" id="UP001611548"/>
    </source>
</evidence>
<feature type="compositionally biased region" description="Low complexity" evidence="1">
    <location>
        <begin position="100"/>
        <end position="110"/>
    </location>
</feature>
<accession>A0ABW7UTL6</accession>
<evidence type="ECO:0000256" key="2">
    <source>
        <dbReference type="SAM" id="Phobius"/>
    </source>
</evidence>
<keyword evidence="2" id="KW-0812">Transmembrane</keyword>
<dbReference type="InterPro" id="IPR005084">
    <property type="entry name" value="CBM6"/>
</dbReference>
<evidence type="ECO:0000313" key="4">
    <source>
        <dbReference type="EMBL" id="MFI1965823.1"/>
    </source>
</evidence>
<dbReference type="EMBL" id="JBIRWE010000006">
    <property type="protein sequence ID" value="MFI1965823.1"/>
    <property type="molecule type" value="Genomic_DNA"/>
</dbReference>
<keyword evidence="5" id="KW-1185">Reference proteome</keyword>
<reference evidence="4 5" key="1">
    <citation type="submission" date="2024-10" db="EMBL/GenBank/DDBJ databases">
        <title>The Natural Products Discovery Center: Release of the First 8490 Sequenced Strains for Exploring Actinobacteria Biosynthetic Diversity.</title>
        <authorList>
            <person name="Kalkreuter E."/>
            <person name="Kautsar S.A."/>
            <person name="Yang D."/>
            <person name="Bader C.D."/>
            <person name="Teijaro C.N."/>
            <person name="Fluegel L."/>
            <person name="Davis C.M."/>
            <person name="Simpson J.R."/>
            <person name="Lauterbach L."/>
            <person name="Steele A.D."/>
            <person name="Gui C."/>
            <person name="Meng S."/>
            <person name="Li G."/>
            <person name="Viehrig K."/>
            <person name="Ye F."/>
            <person name="Su P."/>
            <person name="Kiefer A.F."/>
            <person name="Nichols A."/>
            <person name="Cepeda A.J."/>
            <person name="Yan W."/>
            <person name="Fan B."/>
            <person name="Jiang Y."/>
            <person name="Adhikari A."/>
            <person name="Zheng C.-J."/>
            <person name="Schuster L."/>
            <person name="Cowan T.M."/>
            <person name="Smanski M.J."/>
            <person name="Chevrette M.G."/>
            <person name="De Carvalho L.P.S."/>
            <person name="Shen B."/>
        </authorList>
    </citation>
    <scope>NUCLEOTIDE SEQUENCE [LARGE SCALE GENOMIC DNA]</scope>
    <source>
        <strain evidence="4 5">NPDC020327</strain>
    </source>
</reference>
<feature type="compositionally biased region" description="Polar residues" evidence="1">
    <location>
        <begin position="73"/>
        <end position="90"/>
    </location>
</feature>
<dbReference type="PROSITE" id="PS51175">
    <property type="entry name" value="CBM6"/>
    <property type="match status" value="1"/>
</dbReference>